<organism evidence="1 2">
    <name type="scientific">Candidatus Buchananbacteria bacterium RIFCSPLOWO2_01_FULL_40_23b</name>
    <dbReference type="NCBI Taxonomy" id="1797544"/>
    <lineage>
        <taxon>Bacteria</taxon>
        <taxon>Candidatus Buchananiibacteriota</taxon>
    </lineage>
</organism>
<comment type="caution">
    <text evidence="1">The sequence shown here is derived from an EMBL/GenBank/DDBJ whole genome shotgun (WGS) entry which is preliminary data.</text>
</comment>
<dbReference type="AlphaFoldDB" id="A0A1G1YPL8"/>
<evidence type="ECO:0000313" key="1">
    <source>
        <dbReference type="EMBL" id="OGY54209.1"/>
    </source>
</evidence>
<accession>A0A1G1YPL8</accession>
<protein>
    <submittedName>
        <fullName evidence="1">Uncharacterized protein</fullName>
    </submittedName>
</protein>
<dbReference type="Proteomes" id="UP000178122">
    <property type="component" value="Unassembled WGS sequence"/>
</dbReference>
<evidence type="ECO:0000313" key="2">
    <source>
        <dbReference type="Proteomes" id="UP000178122"/>
    </source>
</evidence>
<reference evidence="1 2" key="1">
    <citation type="journal article" date="2016" name="Nat. Commun.">
        <title>Thousands of microbial genomes shed light on interconnected biogeochemical processes in an aquifer system.</title>
        <authorList>
            <person name="Anantharaman K."/>
            <person name="Brown C.T."/>
            <person name="Hug L.A."/>
            <person name="Sharon I."/>
            <person name="Castelle C.J."/>
            <person name="Probst A.J."/>
            <person name="Thomas B.C."/>
            <person name="Singh A."/>
            <person name="Wilkins M.J."/>
            <person name="Karaoz U."/>
            <person name="Brodie E.L."/>
            <person name="Williams K.H."/>
            <person name="Hubbard S.S."/>
            <person name="Banfield J.F."/>
        </authorList>
    </citation>
    <scope>NUCLEOTIDE SEQUENCE [LARGE SCALE GENOMIC DNA]</scope>
</reference>
<name>A0A1G1YPL8_9BACT</name>
<dbReference type="EMBL" id="MHIN01000034">
    <property type="protein sequence ID" value="OGY54209.1"/>
    <property type="molecule type" value="Genomic_DNA"/>
</dbReference>
<proteinExistence type="predicted"/>
<gene>
    <name evidence="1" type="ORF">A2912_01440</name>
</gene>
<sequence length="139" mass="15452">MKRIERMTQQLVEAHGTGVLVTKNRRVPITDRATILAYNHQRNSAAQSIGEPALGHREYIEMAQATGMKISDTVYAAVGSTVVNCQPGKYHKRMDPKNEETVKVVDRTALALQIGTNGPYVPLTHHKANGQRNNGYRRS</sequence>